<proteinExistence type="predicted"/>
<dbReference type="EMBL" id="BPWL01000005">
    <property type="protein sequence ID" value="GJJ10860.1"/>
    <property type="molecule type" value="Genomic_DNA"/>
</dbReference>
<sequence>MDACECGHACAEKPVSFTIFTGDLTSHDNDNQLSRAYVEYVESAVYELYKEYLGGGPVYAAMGNHDTWPQAFDAPHSIQPEQLSNQFEWNYAHLAEYVKRQHSICLGINNN</sequence>
<dbReference type="Proteomes" id="UP001050691">
    <property type="component" value="Unassembled WGS sequence"/>
</dbReference>
<keyword evidence="1" id="KW-0378">Hydrolase</keyword>
<dbReference type="GO" id="GO:0008081">
    <property type="term" value="F:phosphoric diester hydrolase activity"/>
    <property type="evidence" value="ECO:0007669"/>
    <property type="project" value="TreeGrafter"/>
</dbReference>
<gene>
    <name evidence="4" type="ORF">Clacol_005088</name>
</gene>
<reference evidence="4" key="1">
    <citation type="submission" date="2021-10" db="EMBL/GenBank/DDBJ databases">
        <title>De novo Genome Assembly of Clathrus columnatus (Basidiomycota, Fungi) Using Illumina and Nanopore Sequence Data.</title>
        <authorList>
            <person name="Ogiso-Tanaka E."/>
            <person name="Itagaki H."/>
            <person name="Hosoya T."/>
            <person name="Hosaka K."/>
        </authorList>
    </citation>
    <scope>NUCLEOTIDE SEQUENCE</scope>
    <source>
        <strain evidence="4">MO-923</strain>
    </source>
</reference>
<protein>
    <recommendedName>
        <fullName evidence="3">Calcineurin-like phosphoesterase domain-containing protein</fullName>
    </recommendedName>
</protein>
<dbReference type="Pfam" id="PF00149">
    <property type="entry name" value="Metallophos"/>
    <property type="match status" value="1"/>
</dbReference>
<accession>A0AAV5A960</accession>
<evidence type="ECO:0000313" key="5">
    <source>
        <dbReference type="Proteomes" id="UP001050691"/>
    </source>
</evidence>
<dbReference type="InterPro" id="IPR004843">
    <property type="entry name" value="Calcineurin-like_PHP"/>
</dbReference>
<dbReference type="SUPFAM" id="SSF56300">
    <property type="entry name" value="Metallo-dependent phosphatases"/>
    <property type="match status" value="1"/>
</dbReference>
<dbReference type="PANTHER" id="PTHR10340">
    <property type="entry name" value="SPHINGOMYELIN PHOSPHODIESTERASE"/>
    <property type="match status" value="1"/>
</dbReference>
<dbReference type="InterPro" id="IPR029052">
    <property type="entry name" value="Metallo-depent_PP-like"/>
</dbReference>
<keyword evidence="5" id="KW-1185">Reference proteome</keyword>
<name>A0AAV5A960_9AGAM</name>
<dbReference type="Gene3D" id="3.60.21.10">
    <property type="match status" value="1"/>
</dbReference>
<dbReference type="GO" id="GO:0005615">
    <property type="term" value="C:extracellular space"/>
    <property type="evidence" value="ECO:0007669"/>
    <property type="project" value="TreeGrafter"/>
</dbReference>
<evidence type="ECO:0000259" key="3">
    <source>
        <dbReference type="Pfam" id="PF00149"/>
    </source>
</evidence>
<dbReference type="AlphaFoldDB" id="A0AAV5A960"/>
<evidence type="ECO:0000256" key="1">
    <source>
        <dbReference type="ARBA" id="ARBA00022801"/>
    </source>
</evidence>
<feature type="domain" description="Calcineurin-like phosphoesterase" evidence="3">
    <location>
        <begin position="12"/>
        <end position="96"/>
    </location>
</feature>
<evidence type="ECO:0000313" key="4">
    <source>
        <dbReference type="EMBL" id="GJJ10860.1"/>
    </source>
</evidence>
<evidence type="ECO:0000256" key="2">
    <source>
        <dbReference type="ARBA" id="ARBA00023180"/>
    </source>
</evidence>
<organism evidence="4 5">
    <name type="scientific">Clathrus columnatus</name>
    <dbReference type="NCBI Taxonomy" id="1419009"/>
    <lineage>
        <taxon>Eukaryota</taxon>
        <taxon>Fungi</taxon>
        <taxon>Dikarya</taxon>
        <taxon>Basidiomycota</taxon>
        <taxon>Agaricomycotina</taxon>
        <taxon>Agaricomycetes</taxon>
        <taxon>Phallomycetidae</taxon>
        <taxon>Phallales</taxon>
        <taxon>Clathraceae</taxon>
        <taxon>Clathrus</taxon>
    </lineage>
</organism>
<comment type="caution">
    <text evidence="4">The sequence shown here is derived from an EMBL/GenBank/DDBJ whole genome shotgun (WGS) entry which is preliminary data.</text>
</comment>
<dbReference type="PANTHER" id="PTHR10340:SF27">
    <property type="entry name" value="ACL091CP"/>
    <property type="match status" value="1"/>
</dbReference>
<keyword evidence="2" id="KW-0325">Glycoprotein</keyword>